<dbReference type="EMBL" id="CM037626">
    <property type="protein sequence ID" value="KAH8011673.1"/>
    <property type="molecule type" value="Genomic_DNA"/>
</dbReference>
<accession>A0ACB8FXB3</accession>
<organism evidence="1 2">
    <name type="scientific">Sphaerodactylus townsendi</name>
    <dbReference type="NCBI Taxonomy" id="933632"/>
    <lineage>
        <taxon>Eukaryota</taxon>
        <taxon>Metazoa</taxon>
        <taxon>Chordata</taxon>
        <taxon>Craniata</taxon>
        <taxon>Vertebrata</taxon>
        <taxon>Euteleostomi</taxon>
        <taxon>Lepidosauria</taxon>
        <taxon>Squamata</taxon>
        <taxon>Bifurcata</taxon>
        <taxon>Gekkota</taxon>
        <taxon>Sphaerodactylidae</taxon>
        <taxon>Sphaerodactylus</taxon>
    </lineage>
</organism>
<name>A0ACB8FXB3_9SAUR</name>
<comment type="caution">
    <text evidence="1">The sequence shown here is derived from an EMBL/GenBank/DDBJ whole genome shotgun (WGS) entry which is preliminary data.</text>
</comment>
<protein>
    <submittedName>
        <fullName evidence="1">Uncharacterized protein</fullName>
    </submittedName>
</protein>
<sequence length="91" mass="9852">MRGGRGVDVTALPPPILSRFRLASSLTSHVGVAQLGQRLSAAFFRGEGGAKMAAKSYVEETDLGYDCRDLEVHCRSLLVLLTSFIPCLFSH</sequence>
<gene>
    <name evidence="1" type="ORF">K3G42_005469</name>
</gene>
<dbReference type="Proteomes" id="UP000827872">
    <property type="component" value="Linkage Group LG13"/>
</dbReference>
<keyword evidence="2" id="KW-1185">Reference proteome</keyword>
<evidence type="ECO:0000313" key="2">
    <source>
        <dbReference type="Proteomes" id="UP000827872"/>
    </source>
</evidence>
<evidence type="ECO:0000313" key="1">
    <source>
        <dbReference type="EMBL" id="KAH8011673.1"/>
    </source>
</evidence>
<reference evidence="1" key="1">
    <citation type="submission" date="2021-08" db="EMBL/GenBank/DDBJ databases">
        <title>The first chromosome-level gecko genome reveals the dynamic sex chromosomes of Neotropical dwarf geckos (Sphaerodactylidae: Sphaerodactylus).</title>
        <authorList>
            <person name="Pinto B.J."/>
            <person name="Keating S.E."/>
            <person name="Gamble T."/>
        </authorList>
    </citation>
    <scope>NUCLEOTIDE SEQUENCE</scope>
    <source>
        <strain evidence="1">TG3544</strain>
    </source>
</reference>
<proteinExistence type="predicted"/>